<gene>
    <name evidence="1" type="ORF">BV22DRAFT_675192</name>
</gene>
<dbReference type="Proteomes" id="UP000790709">
    <property type="component" value="Unassembled WGS sequence"/>
</dbReference>
<keyword evidence="2" id="KW-1185">Reference proteome</keyword>
<sequence>MVQSQLRIPVVRTSVLPLCRMAAMLWTLPLRPHFALESSTCSREFRVPVSKPRRSLNEQNSAGIGGGGFMTVRIPPKTPYGQSEVWTVDFRETAPALSHRTMFVNDPGSAQFGGKAVGVPGELRGFREAHNRWGRLPWSRLVQPSVNLARGWTVDAELQRWIHDPDFKRLILENPDWSAIFAPGGRILRQGELIKREIFAKTLTAIAAGQDNLFYDGWIGDSLINKIRSTGGIMTHADLRGYQVKVARAITGTYRGRKVYTTNAPTSGPALLHMLNLLEHFDLGPYRTGLNVHRTVEAQKFGFSARTRIGDIGFSPNDTARIGELSTKEFAARIVHRLTDDRTHPPEWYDPLFDVKGTNGTSHVSAVDRDRMAVSLTHTVNLVFGSQVLDPNTGIILNNQMDDFSIPGVPNAFGLWPSPYNFPEPGKRPVSSTVPTIFEHGDGSFYLSVGGVGGSYIFGAVFQVILNLDWGMDVSKAIEVGRVQNQLFPLYTFVESTLPWEFVLALYERGHNVSLYDPNVGPLSDVQAIVQPGTGISTLNAASDWRTNGGAAGY</sequence>
<comment type="caution">
    <text evidence="1">The sequence shown here is derived from an EMBL/GenBank/DDBJ whole genome shotgun (WGS) entry which is preliminary data.</text>
</comment>
<evidence type="ECO:0000313" key="1">
    <source>
        <dbReference type="EMBL" id="KAH7922186.1"/>
    </source>
</evidence>
<reference evidence="1" key="1">
    <citation type="journal article" date="2021" name="New Phytol.">
        <title>Evolutionary innovations through gain and loss of genes in the ectomycorrhizal Boletales.</title>
        <authorList>
            <person name="Wu G."/>
            <person name="Miyauchi S."/>
            <person name="Morin E."/>
            <person name="Kuo A."/>
            <person name="Drula E."/>
            <person name="Varga T."/>
            <person name="Kohler A."/>
            <person name="Feng B."/>
            <person name="Cao Y."/>
            <person name="Lipzen A."/>
            <person name="Daum C."/>
            <person name="Hundley H."/>
            <person name="Pangilinan J."/>
            <person name="Johnson J."/>
            <person name="Barry K."/>
            <person name="LaButti K."/>
            <person name="Ng V."/>
            <person name="Ahrendt S."/>
            <person name="Min B."/>
            <person name="Choi I.G."/>
            <person name="Park H."/>
            <person name="Plett J.M."/>
            <person name="Magnuson J."/>
            <person name="Spatafora J.W."/>
            <person name="Nagy L.G."/>
            <person name="Henrissat B."/>
            <person name="Grigoriev I.V."/>
            <person name="Yang Z.L."/>
            <person name="Xu J."/>
            <person name="Martin F.M."/>
        </authorList>
    </citation>
    <scope>NUCLEOTIDE SEQUENCE</scope>
    <source>
        <strain evidence="1">KUC20120723A-06</strain>
    </source>
</reference>
<dbReference type="EMBL" id="MU266494">
    <property type="protein sequence ID" value="KAH7922186.1"/>
    <property type="molecule type" value="Genomic_DNA"/>
</dbReference>
<proteinExistence type="predicted"/>
<protein>
    <submittedName>
        <fullName evidence="1">Gamma-glutamyltranspeptidase</fullName>
    </submittedName>
</protein>
<name>A0ACB8BAD4_9AGAM</name>
<evidence type="ECO:0000313" key="2">
    <source>
        <dbReference type="Proteomes" id="UP000790709"/>
    </source>
</evidence>
<organism evidence="1 2">
    <name type="scientific">Leucogyrophana mollusca</name>
    <dbReference type="NCBI Taxonomy" id="85980"/>
    <lineage>
        <taxon>Eukaryota</taxon>
        <taxon>Fungi</taxon>
        <taxon>Dikarya</taxon>
        <taxon>Basidiomycota</taxon>
        <taxon>Agaricomycotina</taxon>
        <taxon>Agaricomycetes</taxon>
        <taxon>Agaricomycetidae</taxon>
        <taxon>Boletales</taxon>
        <taxon>Boletales incertae sedis</taxon>
        <taxon>Leucogyrophana</taxon>
    </lineage>
</organism>
<accession>A0ACB8BAD4</accession>